<dbReference type="Gene3D" id="3.30.2010.10">
    <property type="entry name" value="Metalloproteases ('zincins'), catalytic domain"/>
    <property type="match status" value="1"/>
</dbReference>
<evidence type="ECO:0000259" key="1">
    <source>
        <dbReference type="Pfam" id="PF01863"/>
    </source>
</evidence>
<dbReference type="PANTHER" id="PTHR30399">
    <property type="entry name" value="UNCHARACTERIZED PROTEIN YGJP"/>
    <property type="match status" value="1"/>
</dbReference>
<keyword evidence="3" id="KW-1185">Reference proteome</keyword>
<dbReference type="EMBL" id="VDFV01000008">
    <property type="protein sequence ID" value="TNC72468.1"/>
    <property type="molecule type" value="Genomic_DNA"/>
</dbReference>
<accession>A0A5C4NGE8</accession>
<dbReference type="AlphaFoldDB" id="A0A5C4NGE8"/>
<dbReference type="CDD" id="cd07344">
    <property type="entry name" value="M48_yhfN_like"/>
    <property type="match status" value="1"/>
</dbReference>
<sequence>MSIETLTIGGTDVEVHRKKIKNLHIGVYPPNGYVRVAAPEVLSIDAIRIAVLTRMGWIRRKQAQFLAQDRQAPRQLVSGETHFLFGRPLRLDVTPWKKKVHSIAKQGADRLSFLVPEGSTVEDRRRWMRNWHRTQLRRVAAPRIADWSEVLGVAPTSWGLRKMKTKWGSCNPGSRIIWLNEELSQKPVEAIDYVILHELAHLISSRHDESFVAVLDAHLPRWRQIRSELNALPLSAW</sequence>
<proteinExistence type="predicted"/>
<reference evidence="2 3" key="1">
    <citation type="submission" date="2019-06" db="EMBL/GenBank/DDBJ databases">
        <authorList>
            <person name="Jiang L."/>
        </authorList>
    </citation>
    <scope>NUCLEOTIDE SEQUENCE [LARGE SCALE GENOMIC DNA]</scope>
    <source>
        <strain evidence="2 3">YIM 48858</strain>
    </source>
</reference>
<dbReference type="PANTHER" id="PTHR30399:SF1">
    <property type="entry name" value="UTP PYROPHOSPHATASE"/>
    <property type="match status" value="1"/>
</dbReference>
<organism evidence="2 3">
    <name type="scientific">Rubellimicrobium roseum</name>
    <dbReference type="NCBI Taxonomy" id="687525"/>
    <lineage>
        <taxon>Bacteria</taxon>
        <taxon>Pseudomonadati</taxon>
        <taxon>Pseudomonadota</taxon>
        <taxon>Alphaproteobacteria</taxon>
        <taxon>Rhodobacterales</taxon>
        <taxon>Roseobacteraceae</taxon>
        <taxon>Rubellimicrobium</taxon>
    </lineage>
</organism>
<dbReference type="InterPro" id="IPR002725">
    <property type="entry name" value="YgjP-like_metallopeptidase"/>
</dbReference>
<dbReference type="Pfam" id="PF01863">
    <property type="entry name" value="YgjP-like"/>
    <property type="match status" value="1"/>
</dbReference>
<comment type="caution">
    <text evidence="2">The sequence shown here is derived from an EMBL/GenBank/DDBJ whole genome shotgun (WGS) entry which is preliminary data.</text>
</comment>
<dbReference type="Proteomes" id="UP000305709">
    <property type="component" value="Unassembled WGS sequence"/>
</dbReference>
<gene>
    <name evidence="2" type="ORF">FHG71_08785</name>
</gene>
<dbReference type="InterPro" id="IPR053136">
    <property type="entry name" value="UTP_pyrophosphatase-like"/>
</dbReference>
<dbReference type="RefSeq" id="WP_139081251.1">
    <property type="nucleotide sequence ID" value="NZ_VDFV01000008.1"/>
</dbReference>
<name>A0A5C4NGE8_9RHOB</name>
<dbReference type="OrthoDB" id="9795402at2"/>
<evidence type="ECO:0000313" key="3">
    <source>
        <dbReference type="Proteomes" id="UP000305709"/>
    </source>
</evidence>
<feature type="domain" description="YgjP-like metallopeptidase" evidence="1">
    <location>
        <begin position="25"/>
        <end position="231"/>
    </location>
</feature>
<evidence type="ECO:0000313" key="2">
    <source>
        <dbReference type="EMBL" id="TNC72468.1"/>
    </source>
</evidence>
<protein>
    <submittedName>
        <fullName evidence="2">M48 family metallopeptidase</fullName>
    </submittedName>
</protein>